<feature type="region of interest" description="Disordered" evidence="7">
    <location>
        <begin position="1"/>
        <end position="22"/>
    </location>
</feature>
<comment type="caution">
    <text evidence="10">The sequence shown here is derived from an EMBL/GenBank/DDBJ whole genome shotgun (WGS) entry which is preliminary data.</text>
</comment>
<name>A0AAW8DDU9_9MICC</name>
<evidence type="ECO:0000256" key="1">
    <source>
        <dbReference type="ARBA" id="ARBA00022798"/>
    </source>
</evidence>
<dbReference type="AlphaFoldDB" id="A0AAW8DDU9"/>
<reference evidence="10 12" key="1">
    <citation type="submission" date="2023-07" db="EMBL/GenBank/DDBJ databases">
        <title>Sorghum-associated microbial communities from plants grown in Nebraska, USA.</title>
        <authorList>
            <person name="Schachtman D."/>
        </authorList>
    </citation>
    <scope>NUCLEOTIDE SEQUENCE</scope>
    <source>
        <strain evidence="10">DS1006</strain>
        <strain evidence="11 12">DS1016</strain>
    </source>
</reference>
<evidence type="ECO:0000256" key="6">
    <source>
        <dbReference type="ARBA" id="ARBA00070406"/>
    </source>
</evidence>
<keyword evidence="3 10" id="KW-0238">DNA-binding</keyword>
<organism evidence="10 13">
    <name type="scientific">Arthrobacter bambusae</name>
    <dbReference type="NCBI Taxonomy" id="1338426"/>
    <lineage>
        <taxon>Bacteria</taxon>
        <taxon>Bacillati</taxon>
        <taxon>Actinomycetota</taxon>
        <taxon>Actinomycetes</taxon>
        <taxon>Micrococcales</taxon>
        <taxon>Micrococcaceae</taxon>
        <taxon>Arthrobacter</taxon>
    </lineage>
</organism>
<evidence type="ECO:0000259" key="9">
    <source>
        <dbReference type="PROSITE" id="PS51078"/>
    </source>
</evidence>
<keyword evidence="2" id="KW-0805">Transcription regulation</keyword>
<evidence type="ECO:0000256" key="4">
    <source>
        <dbReference type="ARBA" id="ARBA00023163"/>
    </source>
</evidence>
<dbReference type="GO" id="GO:0003700">
    <property type="term" value="F:DNA-binding transcription factor activity"/>
    <property type="evidence" value="ECO:0007669"/>
    <property type="project" value="TreeGrafter"/>
</dbReference>
<dbReference type="InterPro" id="IPR029016">
    <property type="entry name" value="GAF-like_dom_sf"/>
</dbReference>
<accession>A0AAW8DDU9</accession>
<evidence type="ECO:0000313" key="10">
    <source>
        <dbReference type="EMBL" id="MDP9905885.1"/>
    </source>
</evidence>
<feature type="domain" description="HTH iclR-type" evidence="8">
    <location>
        <begin position="23"/>
        <end position="84"/>
    </location>
</feature>
<dbReference type="GO" id="GO:0006071">
    <property type="term" value="P:glycerol metabolic process"/>
    <property type="evidence" value="ECO:0007669"/>
    <property type="project" value="UniProtKB-KW"/>
</dbReference>
<evidence type="ECO:0000256" key="5">
    <source>
        <dbReference type="ARBA" id="ARBA00058938"/>
    </source>
</evidence>
<proteinExistence type="predicted"/>
<dbReference type="FunFam" id="1.10.10.10:FF:000056">
    <property type="entry name" value="IclR family transcriptional regulator"/>
    <property type="match status" value="1"/>
</dbReference>
<evidence type="ECO:0000313" key="13">
    <source>
        <dbReference type="Proteomes" id="UP001242995"/>
    </source>
</evidence>
<keyword evidence="4" id="KW-0804">Transcription</keyword>
<dbReference type="EMBL" id="JAUSTF010000006">
    <property type="protein sequence ID" value="MDQ0181496.1"/>
    <property type="molecule type" value="Genomic_DNA"/>
</dbReference>
<gene>
    <name evidence="10" type="ORF">J2S90_002856</name>
    <name evidence="11" type="ORF">J2S93_002934</name>
</gene>
<dbReference type="Proteomes" id="UP001230951">
    <property type="component" value="Unassembled WGS sequence"/>
</dbReference>
<dbReference type="PANTHER" id="PTHR30136:SF24">
    <property type="entry name" value="HTH-TYPE TRANSCRIPTIONAL REPRESSOR ALLR"/>
    <property type="match status" value="1"/>
</dbReference>
<dbReference type="PANTHER" id="PTHR30136">
    <property type="entry name" value="HELIX-TURN-HELIX TRANSCRIPTIONAL REGULATOR, ICLR FAMILY"/>
    <property type="match status" value="1"/>
</dbReference>
<dbReference type="InterPro" id="IPR005471">
    <property type="entry name" value="Tscrpt_reg_IclR_N"/>
</dbReference>
<evidence type="ECO:0000256" key="3">
    <source>
        <dbReference type="ARBA" id="ARBA00023125"/>
    </source>
</evidence>
<dbReference type="InterPro" id="IPR014757">
    <property type="entry name" value="Tscrpt_reg_IclR_C"/>
</dbReference>
<evidence type="ECO:0000313" key="12">
    <source>
        <dbReference type="Proteomes" id="UP001230951"/>
    </source>
</evidence>
<keyword evidence="1" id="KW-0319">Glycerol metabolism</keyword>
<dbReference type="Gene3D" id="1.10.10.10">
    <property type="entry name" value="Winged helix-like DNA-binding domain superfamily/Winged helix DNA-binding domain"/>
    <property type="match status" value="1"/>
</dbReference>
<evidence type="ECO:0000313" key="11">
    <source>
        <dbReference type="EMBL" id="MDQ0181496.1"/>
    </source>
</evidence>
<dbReference type="EMBL" id="JAUSRG010000008">
    <property type="protein sequence ID" value="MDP9905885.1"/>
    <property type="molecule type" value="Genomic_DNA"/>
</dbReference>
<dbReference type="RefSeq" id="WP_306962134.1">
    <property type="nucleotide sequence ID" value="NZ_JAUSRG010000008.1"/>
</dbReference>
<dbReference type="SUPFAM" id="SSF46785">
    <property type="entry name" value="Winged helix' DNA-binding domain"/>
    <property type="match status" value="1"/>
</dbReference>
<dbReference type="InterPro" id="IPR036390">
    <property type="entry name" value="WH_DNA-bd_sf"/>
</dbReference>
<evidence type="ECO:0000256" key="7">
    <source>
        <dbReference type="SAM" id="MobiDB-lite"/>
    </source>
</evidence>
<evidence type="ECO:0000256" key="2">
    <source>
        <dbReference type="ARBA" id="ARBA00023015"/>
    </source>
</evidence>
<evidence type="ECO:0000259" key="8">
    <source>
        <dbReference type="PROSITE" id="PS51077"/>
    </source>
</evidence>
<dbReference type="InterPro" id="IPR050707">
    <property type="entry name" value="HTH_MetabolicPath_Reg"/>
</dbReference>
<dbReference type="PROSITE" id="PS51077">
    <property type="entry name" value="HTH_ICLR"/>
    <property type="match status" value="1"/>
</dbReference>
<feature type="compositionally biased region" description="Low complexity" evidence="7">
    <location>
        <begin position="1"/>
        <end position="18"/>
    </location>
</feature>
<dbReference type="Pfam" id="PF09339">
    <property type="entry name" value="HTH_IclR"/>
    <property type="match status" value="1"/>
</dbReference>
<dbReference type="InterPro" id="IPR036388">
    <property type="entry name" value="WH-like_DNA-bd_sf"/>
</dbReference>
<protein>
    <recommendedName>
        <fullName evidence="6">Glycerol operon regulatory protein</fullName>
    </recommendedName>
</protein>
<feature type="domain" description="IclR-ED" evidence="9">
    <location>
        <begin position="85"/>
        <end position="268"/>
    </location>
</feature>
<dbReference type="Pfam" id="PF01614">
    <property type="entry name" value="IclR_C"/>
    <property type="match status" value="1"/>
</dbReference>
<dbReference type="GO" id="GO:0003677">
    <property type="term" value="F:DNA binding"/>
    <property type="evidence" value="ECO:0007669"/>
    <property type="project" value="UniProtKB-KW"/>
</dbReference>
<comment type="function">
    <text evidence="5">May be an activator protein for the gylABX operon.</text>
</comment>
<dbReference type="GO" id="GO:0045892">
    <property type="term" value="P:negative regulation of DNA-templated transcription"/>
    <property type="evidence" value="ECO:0007669"/>
    <property type="project" value="TreeGrafter"/>
</dbReference>
<sequence length="274" mass="28992">MDADASPANDPDSDPGGAHHAGVQSVDRAITVLEIIARNGDAGVSEIAEEMGVHKSTASRLLSALDARGMVQQNHERGKYQLGFNILRLASAIPARLSLVKEAREDLEALAEKFAETANLAVLRSNFAVNVDQAIGPNTLGTQDWIGGLTPLHATSSGKVMLAALPPGTRDRVLRESGQARYTPQTITDRDELERQMPVIAEAGYAATYEELERGLNAVAVPIRNHSGMVIGAISLSGPAFRFEPEKIPGLLDALKQAGYSISVKMGYTAAGGA</sequence>
<dbReference type="SMART" id="SM00346">
    <property type="entry name" value="HTH_ICLR"/>
    <property type="match status" value="1"/>
</dbReference>
<dbReference type="Proteomes" id="UP001242995">
    <property type="component" value="Unassembled WGS sequence"/>
</dbReference>
<dbReference type="Gene3D" id="3.30.450.40">
    <property type="match status" value="1"/>
</dbReference>
<dbReference type="SUPFAM" id="SSF55781">
    <property type="entry name" value="GAF domain-like"/>
    <property type="match status" value="1"/>
</dbReference>
<keyword evidence="12" id="KW-1185">Reference proteome</keyword>
<dbReference type="PROSITE" id="PS51078">
    <property type="entry name" value="ICLR_ED"/>
    <property type="match status" value="1"/>
</dbReference>